<keyword evidence="3" id="KW-0479">Metal-binding</keyword>
<dbReference type="GO" id="GO:0005344">
    <property type="term" value="F:oxygen carrier activity"/>
    <property type="evidence" value="ECO:0007669"/>
    <property type="project" value="InterPro"/>
</dbReference>
<dbReference type="PANTHER" id="PTHR47366">
    <property type="entry name" value="TWO-ON-TWO HEMOGLOBIN-3"/>
    <property type="match status" value="1"/>
</dbReference>
<dbReference type="RefSeq" id="WP_183673520.1">
    <property type="nucleotide sequence ID" value="NZ_CBCRYX010000002.1"/>
</dbReference>
<keyword evidence="7" id="KW-1185">Reference proteome</keyword>
<evidence type="ECO:0000313" key="6">
    <source>
        <dbReference type="EMBL" id="MBB5175852.1"/>
    </source>
</evidence>
<keyword evidence="2" id="KW-0349">Heme</keyword>
<keyword evidence="4" id="KW-0408">Iron</keyword>
<evidence type="ECO:0000256" key="4">
    <source>
        <dbReference type="ARBA" id="ARBA00023004"/>
    </source>
</evidence>
<evidence type="ECO:0000313" key="7">
    <source>
        <dbReference type="Proteomes" id="UP000579136"/>
    </source>
</evidence>
<gene>
    <name evidence="6" type="ORF">HNQ45_000727</name>
</gene>
<dbReference type="InterPro" id="IPR044203">
    <property type="entry name" value="GlbO/GLB3-like"/>
</dbReference>
<evidence type="ECO:0000256" key="3">
    <source>
        <dbReference type="ARBA" id="ARBA00022723"/>
    </source>
</evidence>
<organism evidence="6 7">
    <name type="scientific">Nosocomiicoccus ampullae</name>
    <dbReference type="NCBI Taxonomy" id="489910"/>
    <lineage>
        <taxon>Bacteria</taxon>
        <taxon>Bacillati</taxon>
        <taxon>Bacillota</taxon>
        <taxon>Bacilli</taxon>
        <taxon>Bacillales</taxon>
        <taxon>Staphylococcaceae</taxon>
        <taxon>Nosocomiicoccus</taxon>
    </lineage>
</organism>
<dbReference type="InterPro" id="IPR012292">
    <property type="entry name" value="Globin/Proto"/>
</dbReference>
<keyword evidence="1" id="KW-0813">Transport</keyword>
<dbReference type="GO" id="GO:0019825">
    <property type="term" value="F:oxygen binding"/>
    <property type="evidence" value="ECO:0007669"/>
    <property type="project" value="InterPro"/>
</dbReference>
<evidence type="ECO:0000256" key="2">
    <source>
        <dbReference type="ARBA" id="ARBA00022617"/>
    </source>
</evidence>
<dbReference type="SUPFAM" id="SSF46458">
    <property type="entry name" value="Globin-like"/>
    <property type="match status" value="1"/>
</dbReference>
<dbReference type="GO" id="GO:0046872">
    <property type="term" value="F:metal ion binding"/>
    <property type="evidence" value="ECO:0007669"/>
    <property type="project" value="UniProtKB-KW"/>
</dbReference>
<dbReference type="Gene3D" id="1.10.490.10">
    <property type="entry name" value="Globins"/>
    <property type="match status" value="1"/>
</dbReference>
<reference evidence="6 7" key="1">
    <citation type="submission" date="2020-08" db="EMBL/GenBank/DDBJ databases">
        <title>Genomic Encyclopedia of Type Strains, Phase IV (KMG-IV): sequencing the most valuable type-strain genomes for metagenomic binning, comparative biology and taxonomic classification.</title>
        <authorList>
            <person name="Goeker M."/>
        </authorList>
    </citation>
    <scope>NUCLEOTIDE SEQUENCE [LARGE SCALE GENOMIC DNA]</scope>
    <source>
        <strain evidence="6 7">DSM 19163</strain>
    </source>
</reference>
<dbReference type="PANTHER" id="PTHR47366:SF1">
    <property type="entry name" value="TWO-ON-TWO HEMOGLOBIN-3"/>
    <property type="match status" value="1"/>
</dbReference>
<proteinExistence type="inferred from homology"/>
<accession>A0A9Q2CYZ7</accession>
<comment type="similarity">
    <text evidence="5">Belongs to the truncated hemoglobin family. Group II subfamily.</text>
</comment>
<dbReference type="EMBL" id="JACHHF010000003">
    <property type="protein sequence ID" value="MBB5175852.1"/>
    <property type="molecule type" value="Genomic_DNA"/>
</dbReference>
<sequence length="121" mass="14586">MVTVYKQLGEEKIEELVDRFYDYVDKDSRMRFLFPEDLTETRLKQKLFQIQFLGGPNLYNERFGHPMLKMRHMPFKVTEEARDAWLDNMSKAMDDVKLPSEIKEHIYKRYEITANAMVNSR</sequence>
<dbReference type="Proteomes" id="UP000579136">
    <property type="component" value="Unassembled WGS sequence"/>
</dbReference>
<evidence type="ECO:0000256" key="1">
    <source>
        <dbReference type="ARBA" id="ARBA00022448"/>
    </source>
</evidence>
<dbReference type="AlphaFoldDB" id="A0A9Q2CYZ7"/>
<dbReference type="InterPro" id="IPR009050">
    <property type="entry name" value="Globin-like_sf"/>
</dbReference>
<dbReference type="Pfam" id="PF01152">
    <property type="entry name" value="Bac_globin"/>
    <property type="match status" value="1"/>
</dbReference>
<protein>
    <submittedName>
        <fullName evidence="6">Hemoglobin</fullName>
    </submittedName>
</protein>
<dbReference type="InterPro" id="IPR001486">
    <property type="entry name" value="Hemoglobin_trunc"/>
</dbReference>
<dbReference type="GO" id="GO:0020037">
    <property type="term" value="F:heme binding"/>
    <property type="evidence" value="ECO:0007669"/>
    <property type="project" value="InterPro"/>
</dbReference>
<name>A0A9Q2CYZ7_9STAP</name>
<evidence type="ECO:0000256" key="5">
    <source>
        <dbReference type="ARBA" id="ARBA00034496"/>
    </source>
</evidence>
<comment type="caution">
    <text evidence="6">The sequence shown here is derived from an EMBL/GenBank/DDBJ whole genome shotgun (WGS) entry which is preliminary data.</text>
</comment>